<gene>
    <name evidence="2" type="ORF">MGG_14958</name>
</gene>
<sequence>MESEHKITSTGTGPQKLDEQKRTGHGKPEVSGPWHVMAAYLTGNSPELRELNALRKRGWENPEGDQFFQRQRKNADHPSAKNAKFFYGLMQKIGDDLQKAVFAFADFGDSFEQKVI</sequence>
<evidence type="ECO:0000313" key="3">
    <source>
        <dbReference type="Proteomes" id="UP000009058"/>
    </source>
</evidence>
<dbReference type="HOGENOM" id="CLU_2097343_0_0_1"/>
<reference key="2">
    <citation type="submission" date="2011-05" db="EMBL/GenBank/DDBJ databases">
        <title>The Genome Sequence of Magnaporthe oryzae 70-15.</title>
        <authorList>
            <consortium name="The Broad Institute Genome Sequencing Platform"/>
            <person name="Ma L.-J."/>
            <person name="Dead R."/>
            <person name="Young S.K."/>
            <person name="Zeng Q."/>
            <person name="Gargeya S."/>
            <person name="Fitzgerald M."/>
            <person name="Haas B."/>
            <person name="Abouelleil A."/>
            <person name="Alvarado L."/>
            <person name="Arachchi H.M."/>
            <person name="Berlin A."/>
            <person name="Brown A."/>
            <person name="Chapman S.B."/>
            <person name="Chen Z."/>
            <person name="Dunbar C."/>
            <person name="Freedman E."/>
            <person name="Gearin G."/>
            <person name="Gellesch M."/>
            <person name="Goldberg J."/>
            <person name="Griggs A."/>
            <person name="Gujja S."/>
            <person name="Heiman D."/>
            <person name="Howarth C."/>
            <person name="Larson L."/>
            <person name="Lui A."/>
            <person name="MacDonald P.J.P."/>
            <person name="Mehta T."/>
            <person name="Montmayeur A."/>
            <person name="Murphy C."/>
            <person name="Neiman D."/>
            <person name="Pearson M."/>
            <person name="Priest M."/>
            <person name="Roberts A."/>
            <person name="Saif S."/>
            <person name="Shea T."/>
            <person name="Shenoy N."/>
            <person name="Sisk P."/>
            <person name="Stolte C."/>
            <person name="Sykes S."/>
            <person name="Yandava C."/>
            <person name="Wortman J."/>
            <person name="Nusbaum C."/>
            <person name="Birren B."/>
        </authorList>
    </citation>
    <scope>NUCLEOTIDE SEQUENCE</scope>
    <source>
        <strain>70-15</strain>
    </source>
</reference>
<evidence type="ECO:0000313" key="2">
    <source>
        <dbReference type="EMBL" id="EHA47178.1"/>
    </source>
</evidence>
<dbReference type="Proteomes" id="UP000009058">
    <property type="component" value="Chromosome 6"/>
</dbReference>
<organism evidence="2 3">
    <name type="scientific">Pyricularia oryzae (strain 70-15 / ATCC MYA-4617 / FGSC 8958)</name>
    <name type="common">Rice blast fungus</name>
    <name type="synonym">Magnaporthe oryzae</name>
    <dbReference type="NCBI Taxonomy" id="242507"/>
    <lineage>
        <taxon>Eukaryota</taxon>
        <taxon>Fungi</taxon>
        <taxon>Dikarya</taxon>
        <taxon>Ascomycota</taxon>
        <taxon>Pezizomycotina</taxon>
        <taxon>Sordariomycetes</taxon>
        <taxon>Sordariomycetidae</taxon>
        <taxon>Magnaporthales</taxon>
        <taxon>Pyriculariaceae</taxon>
        <taxon>Pyricularia</taxon>
    </lineage>
</organism>
<keyword evidence="3" id="KW-1185">Reference proteome</keyword>
<feature type="region of interest" description="Disordered" evidence="1">
    <location>
        <begin position="1"/>
        <end position="33"/>
    </location>
</feature>
<dbReference type="InParanoid" id="G4NFF0"/>
<name>G4NFF0_PYRO7</name>
<dbReference type="KEGG" id="mgr:MGG_14958"/>
<protein>
    <submittedName>
        <fullName evidence="2">Uncharacterized protein</fullName>
    </submittedName>
</protein>
<dbReference type="GeneID" id="12986001"/>
<reference evidence="2 3" key="1">
    <citation type="journal article" date="2005" name="Nature">
        <title>The genome sequence of the rice blast fungus Magnaporthe grisea.</title>
        <authorList>
            <person name="Dean R.A."/>
            <person name="Talbot N.J."/>
            <person name="Ebbole D.J."/>
            <person name="Farman M.L."/>
            <person name="Mitchell T.K."/>
            <person name="Orbach M.J."/>
            <person name="Thon M."/>
            <person name="Kulkarni R."/>
            <person name="Xu J.R."/>
            <person name="Pan H."/>
            <person name="Read N.D."/>
            <person name="Lee Y.H."/>
            <person name="Carbone I."/>
            <person name="Brown D."/>
            <person name="Oh Y.Y."/>
            <person name="Donofrio N."/>
            <person name="Jeong J.S."/>
            <person name="Soanes D.M."/>
            <person name="Djonovic S."/>
            <person name="Kolomiets E."/>
            <person name="Rehmeyer C."/>
            <person name="Li W."/>
            <person name="Harding M."/>
            <person name="Kim S."/>
            <person name="Lebrun M.H."/>
            <person name="Bohnert H."/>
            <person name="Coughlan S."/>
            <person name="Butler J."/>
            <person name="Calvo S."/>
            <person name="Ma L.J."/>
            <person name="Nicol R."/>
            <person name="Purcell S."/>
            <person name="Nusbaum C."/>
            <person name="Galagan J.E."/>
            <person name="Birren B.W."/>
        </authorList>
    </citation>
    <scope>NUCLEOTIDE SEQUENCE [LARGE SCALE GENOMIC DNA]</scope>
    <source>
        <strain evidence="3">70-15 / ATCC MYA-4617 / FGSC 8958</strain>
    </source>
</reference>
<dbReference type="EMBL" id="CM001236">
    <property type="protein sequence ID" value="EHA47178.1"/>
    <property type="molecule type" value="Genomic_DNA"/>
</dbReference>
<feature type="compositionally biased region" description="Basic and acidic residues" evidence="1">
    <location>
        <begin position="16"/>
        <end position="28"/>
    </location>
</feature>
<accession>G4NFF0</accession>
<evidence type="ECO:0000256" key="1">
    <source>
        <dbReference type="SAM" id="MobiDB-lite"/>
    </source>
</evidence>
<dbReference type="AlphaFoldDB" id="G4NFF0"/>
<dbReference type="RefSeq" id="XP_003719545.1">
    <property type="nucleotide sequence ID" value="XM_003719497.1"/>
</dbReference>
<dbReference type="VEuPathDB" id="FungiDB:MGG_14958"/>
<dbReference type="OrthoDB" id="417125at2759"/>
<dbReference type="STRING" id="242507.G4NFF0"/>
<proteinExistence type="predicted"/>